<proteinExistence type="predicted"/>
<reference evidence="1 2" key="1">
    <citation type="journal article" date="2019" name="Int. J. Syst. Evol. Microbiol.">
        <title>The Global Catalogue of Microorganisms (GCM) 10K type strain sequencing project: providing services to taxonomists for standard genome sequencing and annotation.</title>
        <authorList>
            <consortium name="The Broad Institute Genomics Platform"/>
            <consortium name="The Broad Institute Genome Sequencing Center for Infectious Disease"/>
            <person name="Wu L."/>
            <person name="Ma J."/>
        </authorList>
    </citation>
    <scope>NUCLEOTIDE SEQUENCE [LARGE SCALE GENOMIC DNA]</scope>
    <source>
        <strain evidence="1 2">GX26</strain>
    </source>
</reference>
<accession>A0ABD5VL37</accession>
<dbReference type="AlphaFoldDB" id="A0ABD5VL37"/>
<evidence type="ECO:0000313" key="1">
    <source>
        <dbReference type="EMBL" id="MFC6954920.1"/>
    </source>
</evidence>
<dbReference type="RefSeq" id="WP_336351859.1">
    <property type="nucleotide sequence ID" value="NZ_JAZAQL010000004.1"/>
</dbReference>
<name>A0ABD5VL37_9EURY</name>
<protein>
    <submittedName>
        <fullName evidence="1">DUF6610 family protein</fullName>
    </submittedName>
</protein>
<gene>
    <name evidence="1" type="ORF">ACFQGB_18790</name>
</gene>
<organism evidence="1 2">
    <name type="scientific">Halorubellus litoreus</name>
    <dbReference type="NCBI Taxonomy" id="755308"/>
    <lineage>
        <taxon>Archaea</taxon>
        <taxon>Methanobacteriati</taxon>
        <taxon>Methanobacteriota</taxon>
        <taxon>Stenosarchaea group</taxon>
        <taxon>Halobacteria</taxon>
        <taxon>Halobacteriales</taxon>
        <taxon>Halorubellaceae</taxon>
        <taxon>Halorubellus</taxon>
    </lineage>
</organism>
<keyword evidence="2" id="KW-1185">Reference proteome</keyword>
<comment type="caution">
    <text evidence="1">The sequence shown here is derived from an EMBL/GenBank/DDBJ whole genome shotgun (WGS) entry which is preliminary data.</text>
</comment>
<dbReference type="EMBL" id="JBHSXN010000004">
    <property type="protein sequence ID" value="MFC6954920.1"/>
    <property type="molecule type" value="Genomic_DNA"/>
</dbReference>
<dbReference type="Proteomes" id="UP001596395">
    <property type="component" value="Unassembled WGS sequence"/>
</dbReference>
<dbReference type="InterPro" id="IPR046718">
    <property type="entry name" value="DUF6610"/>
</dbReference>
<sequence>MATPQQPAGGASASKTIEQARKVGYVAFLQRVPFAVDAHRLGYATGICEDYTLQQSQYANVDVPVSVLDNDFRDPDVERWTRVFERHEPNVGIIGDAFTEAEAREYVEVAQELRRAYPEATLVIVPKCEAAFDVIPDWVVLGYPAGSHAGKADHTPEEYSALADWRGRRLHLLGGAPQRRWTLIQELTQPTVTGLEPANIVGMDYNGFFANALRYGDVWYPVQPHWRTHDDSSLRERVRMSLEHAKAYWQQRGVWATHEDQSAVLSPDDPVFATRGTPFDPTEAELFDCEFGQPGGDEGSGVLVEYDDGIVLAYTSQKHRRFLEHRTGVYREHGDPQRVRAQQS</sequence>
<evidence type="ECO:0000313" key="2">
    <source>
        <dbReference type="Proteomes" id="UP001596395"/>
    </source>
</evidence>
<dbReference type="Pfam" id="PF20314">
    <property type="entry name" value="DUF6610"/>
    <property type="match status" value="1"/>
</dbReference>